<dbReference type="Pfam" id="PF25975">
    <property type="entry name" value="CzcB_C"/>
    <property type="match status" value="1"/>
</dbReference>
<dbReference type="InterPro" id="IPR045800">
    <property type="entry name" value="HMBD"/>
</dbReference>
<dbReference type="Pfam" id="PF25954">
    <property type="entry name" value="Beta-barrel_RND_2"/>
    <property type="match status" value="1"/>
</dbReference>
<evidence type="ECO:0000259" key="7">
    <source>
        <dbReference type="Pfam" id="PF25973"/>
    </source>
</evidence>
<dbReference type="KEGG" id="acaf:CA12_27030"/>
<dbReference type="GO" id="GO:0060003">
    <property type="term" value="P:copper ion export"/>
    <property type="evidence" value="ECO:0007669"/>
    <property type="project" value="TreeGrafter"/>
</dbReference>
<dbReference type="InterPro" id="IPR051909">
    <property type="entry name" value="MFP_Cation_Efflux"/>
</dbReference>
<feature type="compositionally biased region" description="Basic residues" evidence="3">
    <location>
        <begin position="1"/>
        <end position="10"/>
    </location>
</feature>
<dbReference type="FunFam" id="2.40.30.170:FF:000010">
    <property type="entry name" value="Efflux RND transporter periplasmic adaptor subunit"/>
    <property type="match status" value="1"/>
</dbReference>
<evidence type="ECO:0000256" key="4">
    <source>
        <dbReference type="SAM" id="Phobius"/>
    </source>
</evidence>
<feature type="region of interest" description="Disordered" evidence="3">
    <location>
        <begin position="1"/>
        <end position="53"/>
    </location>
</feature>
<reference evidence="9 10" key="1">
    <citation type="submission" date="2019-02" db="EMBL/GenBank/DDBJ databases">
        <title>Deep-cultivation of Planctomycetes and their phenomic and genomic characterization uncovers novel biology.</title>
        <authorList>
            <person name="Wiegand S."/>
            <person name="Jogler M."/>
            <person name="Boedeker C."/>
            <person name="Pinto D."/>
            <person name="Vollmers J."/>
            <person name="Rivas-Marin E."/>
            <person name="Kohn T."/>
            <person name="Peeters S.H."/>
            <person name="Heuer A."/>
            <person name="Rast P."/>
            <person name="Oberbeckmann S."/>
            <person name="Bunk B."/>
            <person name="Jeske O."/>
            <person name="Meyerdierks A."/>
            <person name="Storesund J.E."/>
            <person name="Kallscheuer N."/>
            <person name="Luecker S."/>
            <person name="Lage O.M."/>
            <person name="Pohl T."/>
            <person name="Merkel B.J."/>
            <person name="Hornburger P."/>
            <person name="Mueller R.-W."/>
            <person name="Bruemmer F."/>
            <person name="Labrenz M."/>
            <person name="Spormann A.M."/>
            <person name="Op den Camp H."/>
            <person name="Overmann J."/>
            <person name="Amann R."/>
            <person name="Jetten M.S.M."/>
            <person name="Mascher T."/>
            <person name="Medema M.H."/>
            <person name="Devos D.P."/>
            <person name="Kaster A.-K."/>
            <person name="Ovreas L."/>
            <person name="Rohde M."/>
            <person name="Galperin M.Y."/>
            <person name="Jogler C."/>
        </authorList>
    </citation>
    <scope>NUCLEOTIDE SEQUENCE [LARGE SCALE GENOMIC DNA]</scope>
    <source>
        <strain evidence="9 10">CA12</strain>
    </source>
</reference>
<dbReference type="EMBL" id="CP036265">
    <property type="protein sequence ID" value="QDT16597.1"/>
    <property type="molecule type" value="Genomic_DNA"/>
</dbReference>
<keyword evidence="2" id="KW-0813">Transport</keyword>
<feature type="domain" description="CusB-like beta-barrel" evidence="6">
    <location>
        <begin position="317"/>
        <end position="389"/>
    </location>
</feature>
<feature type="domain" description="CzcB-like barrel-sandwich hybrid" evidence="7">
    <location>
        <begin position="186"/>
        <end position="313"/>
    </location>
</feature>
<dbReference type="Gene3D" id="2.40.420.20">
    <property type="match status" value="1"/>
</dbReference>
<evidence type="ECO:0000256" key="3">
    <source>
        <dbReference type="SAM" id="MobiDB-lite"/>
    </source>
</evidence>
<dbReference type="OrthoDB" id="9806939at2"/>
<comment type="similarity">
    <text evidence="1">Belongs to the membrane fusion protein (MFP) (TC 8.A.1) family.</text>
</comment>
<dbReference type="GO" id="GO:0046914">
    <property type="term" value="F:transition metal ion binding"/>
    <property type="evidence" value="ECO:0007669"/>
    <property type="project" value="TreeGrafter"/>
</dbReference>
<organism evidence="9 10">
    <name type="scientific">Alienimonas californiensis</name>
    <dbReference type="NCBI Taxonomy" id="2527989"/>
    <lineage>
        <taxon>Bacteria</taxon>
        <taxon>Pseudomonadati</taxon>
        <taxon>Planctomycetota</taxon>
        <taxon>Planctomycetia</taxon>
        <taxon>Planctomycetales</taxon>
        <taxon>Planctomycetaceae</taxon>
        <taxon>Alienimonas</taxon>
    </lineage>
</organism>
<dbReference type="InterPro" id="IPR058647">
    <property type="entry name" value="BSH_CzcB-like"/>
</dbReference>
<accession>A0A517PB42</accession>
<evidence type="ECO:0000256" key="2">
    <source>
        <dbReference type="ARBA" id="ARBA00022448"/>
    </source>
</evidence>
<protein>
    <submittedName>
        <fullName evidence="9">Cation efflux system protein CusB</fullName>
    </submittedName>
</protein>
<dbReference type="GO" id="GO:0030288">
    <property type="term" value="C:outer membrane-bounded periplasmic space"/>
    <property type="evidence" value="ECO:0007669"/>
    <property type="project" value="TreeGrafter"/>
</dbReference>
<dbReference type="PANTHER" id="PTHR30097:SF4">
    <property type="entry name" value="SLR6042 PROTEIN"/>
    <property type="match status" value="1"/>
</dbReference>
<dbReference type="Pfam" id="PF19335">
    <property type="entry name" value="HMBD"/>
    <property type="match status" value="2"/>
</dbReference>
<dbReference type="InterPro" id="IPR058649">
    <property type="entry name" value="CzcB_C"/>
</dbReference>
<evidence type="ECO:0000313" key="9">
    <source>
        <dbReference type="EMBL" id="QDT16597.1"/>
    </source>
</evidence>
<keyword evidence="4" id="KW-1133">Transmembrane helix</keyword>
<feature type="domain" description="Heavy metal binding" evidence="5">
    <location>
        <begin position="411"/>
        <end position="438"/>
    </location>
</feature>
<feature type="compositionally biased region" description="Low complexity" evidence="3">
    <location>
        <begin position="11"/>
        <end position="32"/>
    </location>
</feature>
<dbReference type="Proteomes" id="UP000318741">
    <property type="component" value="Chromosome"/>
</dbReference>
<name>A0A517PB42_9PLAN</name>
<feature type="transmembrane region" description="Helical" evidence="4">
    <location>
        <begin position="63"/>
        <end position="83"/>
    </location>
</feature>
<feature type="domain" description="Heavy metal binding" evidence="5">
    <location>
        <begin position="109"/>
        <end position="134"/>
    </location>
</feature>
<keyword evidence="4" id="KW-0472">Membrane</keyword>
<dbReference type="GO" id="GO:0015679">
    <property type="term" value="P:plasma membrane copper ion transport"/>
    <property type="evidence" value="ECO:0007669"/>
    <property type="project" value="TreeGrafter"/>
</dbReference>
<dbReference type="Gene3D" id="2.40.30.170">
    <property type="match status" value="1"/>
</dbReference>
<feature type="domain" description="CzcB-like C-terminal circularly permuted SH3-like" evidence="8">
    <location>
        <begin position="454"/>
        <end position="514"/>
    </location>
</feature>
<dbReference type="Pfam" id="PF25973">
    <property type="entry name" value="BSH_CzcB"/>
    <property type="match status" value="1"/>
</dbReference>
<dbReference type="RefSeq" id="WP_145359426.1">
    <property type="nucleotide sequence ID" value="NZ_CP036265.1"/>
</dbReference>
<proteinExistence type="inferred from homology"/>
<gene>
    <name evidence="9" type="primary">cusB_2</name>
    <name evidence="9" type="ORF">CA12_27030</name>
</gene>
<dbReference type="SUPFAM" id="SSF111369">
    <property type="entry name" value="HlyD-like secretion proteins"/>
    <property type="match status" value="1"/>
</dbReference>
<evidence type="ECO:0000256" key="1">
    <source>
        <dbReference type="ARBA" id="ARBA00009477"/>
    </source>
</evidence>
<evidence type="ECO:0000259" key="5">
    <source>
        <dbReference type="Pfam" id="PF19335"/>
    </source>
</evidence>
<evidence type="ECO:0000259" key="8">
    <source>
        <dbReference type="Pfam" id="PF25975"/>
    </source>
</evidence>
<sequence length="714" mass="74543">MLAALRRRLSRSPASSPGSSRASQVSPASDTAPPAPAPPQSPGDDGAPVPATRSGGRWWVGTAVRTAAFLIALVGLLVGVGVAQRFGLLDGAASVAAAGMDAVEDGVQWICPMMCTPPSSEPGRCPVCGMELVKSAGGGGGDGVSVTLDPAARRLAGIGTAEATLEALDRQIRTVGELSFDEGRDATIAAYVDGRLERLFADYVGVPVQEGDDLAVLYSPELYTAQREYLSARSSLAAGANASEQVTRELALAARDKLIELGMTADQIATLRERGEAETRLRIRSPLGGTVVEKLKTEGQYVARGEPIVKIADLSAVWLMLELFPEDAAGVRFGTKVRATLRSLPGEEFVGRVAFVDPTVDPTTRTVGVRVEMLNPDGRLRPGDLATAVVEVPAVPPPPGEPVYDPELAMKYVSPMHPQIVRDEPGECPVCGMDLVPASELGFAESRTADRQVLTVPRDAVLRAGGHSVVYVETDPGRFEIRDVELGPTANGRTVILGGVEAGETVATGGNFLIDSQMQLAGNPSLIDPTRAKATAPTTAEGPLTLPDEPVLIVEGETGAALDALFAAYFDVQTALAADEPPPAEAVRALEGAADRLDAADLAAVANQIVVIERHAAELRTDEIEAARVAFKPLSHAVLQLSAAVRGPDSNAAFTHFFCPMVKGGGGDWLQPGGLPRDALRNPYWGAEMLKCGEKVREVVANAAPADGVSPGGV</sequence>
<evidence type="ECO:0000259" key="6">
    <source>
        <dbReference type="Pfam" id="PF25954"/>
    </source>
</evidence>
<dbReference type="PANTHER" id="PTHR30097">
    <property type="entry name" value="CATION EFFLUX SYSTEM PROTEIN CUSB"/>
    <property type="match status" value="1"/>
</dbReference>
<dbReference type="AlphaFoldDB" id="A0A517PB42"/>
<evidence type="ECO:0000313" key="10">
    <source>
        <dbReference type="Proteomes" id="UP000318741"/>
    </source>
</evidence>
<keyword evidence="4" id="KW-0812">Transmembrane</keyword>
<dbReference type="InterPro" id="IPR058792">
    <property type="entry name" value="Beta-barrel_RND_2"/>
</dbReference>
<keyword evidence="10" id="KW-1185">Reference proteome</keyword>